<evidence type="ECO:0000313" key="2">
    <source>
        <dbReference type="EMBL" id="CCC95237.1"/>
    </source>
</evidence>
<accession>G0V0R6</accession>
<sequence>MFSQTIGSNHIRTYLYFHLSPPVQQPDMSFLMQRMMRACTLRHSPLLNTGLSTARRRGSGSTPGSEGIDGKTNPPVSTGSPLSDLVDLDESLTVNIYRPHREGEATLNDATAAYIRTLITTPDEQEWKDMLVAAIRLNTWREHHLRAVLRSVHQSTYDVEVTLNKRENQKCSCTPSTRLCRATGVVQTAVEEGYRVEPSSVHALLVILLRGSGAWPASTATDKEAMGTPPRQLTTCAAVWQFLSWMERHNYRVMSAPVLQALERIVGDGGGEVSSGEQRVSVRQNRLEYLNREHKLLEQNDFSAPGGVNTLKRAHIQERSDKRP</sequence>
<feature type="region of interest" description="Disordered" evidence="1">
    <location>
        <begin position="49"/>
        <end position="83"/>
    </location>
</feature>
<gene>
    <name evidence="2" type="ORF">TCIL3000_11_6630</name>
</gene>
<dbReference type="EMBL" id="HE575324">
    <property type="protein sequence ID" value="CCC95237.1"/>
    <property type="molecule type" value="Genomic_DNA"/>
</dbReference>
<proteinExistence type="predicted"/>
<dbReference type="VEuPathDB" id="TriTrypDB:TcIL3000.11.6630"/>
<organism evidence="2">
    <name type="scientific">Trypanosoma congolense (strain IL3000)</name>
    <dbReference type="NCBI Taxonomy" id="1068625"/>
    <lineage>
        <taxon>Eukaryota</taxon>
        <taxon>Discoba</taxon>
        <taxon>Euglenozoa</taxon>
        <taxon>Kinetoplastea</taxon>
        <taxon>Metakinetoplastina</taxon>
        <taxon>Trypanosomatida</taxon>
        <taxon>Trypanosomatidae</taxon>
        <taxon>Trypanosoma</taxon>
        <taxon>Nannomonas</taxon>
    </lineage>
</organism>
<name>G0V0R6_TRYCI</name>
<evidence type="ECO:0000256" key="1">
    <source>
        <dbReference type="SAM" id="MobiDB-lite"/>
    </source>
</evidence>
<protein>
    <submittedName>
        <fullName evidence="2">Uncharacterized protein TCIL3000_11_6630</fullName>
    </submittedName>
</protein>
<dbReference type="AlphaFoldDB" id="G0V0R6"/>
<reference evidence="2" key="1">
    <citation type="journal article" date="2012" name="Proc. Natl. Acad. Sci. U.S.A.">
        <title>Antigenic diversity is generated by distinct evolutionary mechanisms in African trypanosome species.</title>
        <authorList>
            <person name="Jackson A.P."/>
            <person name="Berry A."/>
            <person name="Aslett M."/>
            <person name="Allison H.C."/>
            <person name="Burton P."/>
            <person name="Vavrova-Anderson J."/>
            <person name="Brown R."/>
            <person name="Browne H."/>
            <person name="Corton N."/>
            <person name="Hauser H."/>
            <person name="Gamble J."/>
            <person name="Gilderthorp R."/>
            <person name="Marcello L."/>
            <person name="McQuillan J."/>
            <person name="Otto T.D."/>
            <person name="Quail M.A."/>
            <person name="Sanders M.J."/>
            <person name="van Tonder A."/>
            <person name="Ginger M.L."/>
            <person name="Field M.C."/>
            <person name="Barry J.D."/>
            <person name="Hertz-Fowler C."/>
            <person name="Berriman M."/>
        </authorList>
    </citation>
    <scope>NUCLEOTIDE SEQUENCE</scope>
    <source>
        <strain evidence="2">IL3000</strain>
    </source>
</reference>